<evidence type="ECO:0008006" key="5">
    <source>
        <dbReference type="Google" id="ProtNLM"/>
    </source>
</evidence>
<gene>
    <name evidence="3" type="ORF">ACFFHW_16125</name>
</gene>
<keyword evidence="4" id="KW-1185">Reference proteome</keyword>
<organism evidence="3 4">
    <name type="scientific">Kushneria aurantia</name>
    <dbReference type="NCBI Taxonomy" id="504092"/>
    <lineage>
        <taxon>Bacteria</taxon>
        <taxon>Pseudomonadati</taxon>
        <taxon>Pseudomonadota</taxon>
        <taxon>Gammaproteobacteria</taxon>
        <taxon>Oceanospirillales</taxon>
        <taxon>Halomonadaceae</taxon>
        <taxon>Kushneria</taxon>
    </lineage>
</organism>
<feature type="signal peptide" evidence="2">
    <location>
        <begin position="1"/>
        <end position="27"/>
    </location>
</feature>
<protein>
    <recommendedName>
        <fullName evidence="5">Secreted protein</fullName>
    </recommendedName>
</protein>
<reference evidence="3 4" key="1">
    <citation type="submission" date="2024-09" db="EMBL/GenBank/DDBJ databases">
        <authorList>
            <person name="Sun Q."/>
            <person name="Mori K."/>
        </authorList>
    </citation>
    <scope>NUCLEOTIDE SEQUENCE [LARGE SCALE GENOMIC DNA]</scope>
    <source>
        <strain evidence="3 4">CCM 7415</strain>
    </source>
</reference>
<sequence>MPFLHPAIRLAVAAFMLAPLLPVTLHAAAAERFEPRGDIRADPDYDRQRHRFDPRRDVDVGVVLPPEQLEHWRSNYVPDDYRISGYDGVSDGNANVCRHGDGSVSISTSGVDCPNGQSTPEGGRSWSVGNAR</sequence>
<evidence type="ECO:0000256" key="1">
    <source>
        <dbReference type="SAM" id="MobiDB-lite"/>
    </source>
</evidence>
<accession>A0ABV6G742</accession>
<evidence type="ECO:0000256" key="2">
    <source>
        <dbReference type="SAM" id="SignalP"/>
    </source>
</evidence>
<dbReference type="Proteomes" id="UP001589814">
    <property type="component" value="Unassembled WGS sequence"/>
</dbReference>
<evidence type="ECO:0000313" key="3">
    <source>
        <dbReference type="EMBL" id="MFC0269494.1"/>
    </source>
</evidence>
<feature type="compositionally biased region" description="Polar residues" evidence="1">
    <location>
        <begin position="107"/>
        <end position="120"/>
    </location>
</feature>
<keyword evidence="2" id="KW-0732">Signal</keyword>
<dbReference type="EMBL" id="JBHLVX010000060">
    <property type="protein sequence ID" value="MFC0269494.1"/>
    <property type="molecule type" value="Genomic_DNA"/>
</dbReference>
<feature type="chain" id="PRO_5046201419" description="Secreted protein" evidence="2">
    <location>
        <begin position="28"/>
        <end position="132"/>
    </location>
</feature>
<evidence type="ECO:0000313" key="4">
    <source>
        <dbReference type="Proteomes" id="UP001589814"/>
    </source>
</evidence>
<comment type="caution">
    <text evidence="3">The sequence shown here is derived from an EMBL/GenBank/DDBJ whole genome shotgun (WGS) entry which is preliminary data.</text>
</comment>
<proteinExistence type="predicted"/>
<name>A0ABV6G742_9GAMM</name>
<dbReference type="RefSeq" id="WP_019951129.1">
    <property type="nucleotide sequence ID" value="NZ_JBHLVX010000060.1"/>
</dbReference>
<feature type="region of interest" description="Disordered" evidence="1">
    <location>
        <begin position="107"/>
        <end position="132"/>
    </location>
</feature>